<dbReference type="InterPro" id="IPR000326">
    <property type="entry name" value="PAP2/HPO"/>
</dbReference>
<dbReference type="EMBL" id="CP158367">
    <property type="protein sequence ID" value="XBX74142.1"/>
    <property type="molecule type" value="Genomic_DNA"/>
</dbReference>
<dbReference type="PANTHER" id="PTHR14969">
    <property type="entry name" value="SPHINGOSINE-1-PHOSPHATE PHOSPHOHYDROLASE"/>
    <property type="match status" value="1"/>
</dbReference>
<organism evidence="3">
    <name type="scientific">Proteinivorax tanatarense</name>
    <dbReference type="NCBI Taxonomy" id="1260629"/>
    <lineage>
        <taxon>Bacteria</taxon>
        <taxon>Bacillati</taxon>
        <taxon>Bacillota</taxon>
        <taxon>Clostridia</taxon>
        <taxon>Eubacteriales</taxon>
        <taxon>Proteinivoracaceae</taxon>
        <taxon>Proteinivorax</taxon>
    </lineage>
</organism>
<reference evidence="3" key="1">
    <citation type="journal article" date="2013" name="Extremophiles">
        <title>Proteinivorax tanatarense gen. nov., sp. nov., an anaerobic, haloalkaliphilic, proteolytic bacterium isolated from a decaying algal bloom, and proposal of Proteinivoraceae fam. nov.</title>
        <authorList>
            <person name="Kevbrin V."/>
            <person name="Boltyanskaya Y."/>
            <person name="Zhilina T."/>
            <person name="Kolganova T."/>
            <person name="Lavrentjeva E."/>
            <person name="Kuznetsov B."/>
        </authorList>
    </citation>
    <scope>NUCLEOTIDE SEQUENCE</scope>
    <source>
        <strain evidence="3">Z-910T</strain>
    </source>
</reference>
<feature type="transmembrane region" description="Helical" evidence="1">
    <location>
        <begin position="161"/>
        <end position="181"/>
    </location>
</feature>
<accession>A0AAU7VJY5</accession>
<protein>
    <submittedName>
        <fullName evidence="3">Phosphatase PAP2 family protein</fullName>
    </submittedName>
</protein>
<feature type="transmembrane region" description="Helical" evidence="1">
    <location>
        <begin position="82"/>
        <end position="102"/>
    </location>
</feature>
<dbReference type="Gene3D" id="1.20.144.10">
    <property type="entry name" value="Phosphatidic acid phosphatase type 2/haloperoxidase"/>
    <property type="match status" value="1"/>
</dbReference>
<feature type="transmembrane region" description="Helical" evidence="1">
    <location>
        <begin position="53"/>
        <end position="77"/>
    </location>
</feature>
<feature type="transmembrane region" description="Helical" evidence="1">
    <location>
        <begin position="193"/>
        <end position="215"/>
    </location>
</feature>
<keyword evidence="1" id="KW-0472">Membrane</keyword>
<feature type="transmembrane region" description="Helical" evidence="1">
    <location>
        <begin position="7"/>
        <end position="26"/>
    </location>
</feature>
<dbReference type="Pfam" id="PF01569">
    <property type="entry name" value="PAP2"/>
    <property type="match status" value="1"/>
</dbReference>
<dbReference type="PANTHER" id="PTHR14969:SF13">
    <property type="entry name" value="AT30094P"/>
    <property type="match status" value="1"/>
</dbReference>
<evidence type="ECO:0000259" key="2">
    <source>
        <dbReference type="SMART" id="SM00014"/>
    </source>
</evidence>
<dbReference type="SUPFAM" id="SSF48317">
    <property type="entry name" value="Acid phosphatase/Vanadium-dependent haloperoxidase"/>
    <property type="match status" value="1"/>
</dbReference>
<sequence>MNTNIKFLFVALGLTVIAAIFTVLVLNGTFETIDSDINVFLTSLCTPFVEQTMILITALGGTKVSFILTVSAIGVLLYRKRFYLNFLLINAMSGGVIITYIIKKMVARERIAETAYMNIWGLFTDKISYSYPSGHSVKALLFFMVLAYFIYLEIENKKIKFIGISFFALLTFLIGVGQVLLERHYITDVVGGYLIALAWLSFCIAFTKPLITYIWDVAPEGTRKIIEQKIRMN</sequence>
<name>A0AAU7VJY5_9FIRM</name>
<feature type="domain" description="Phosphatidic acid phosphatase type 2/haloperoxidase" evidence="2">
    <location>
        <begin position="84"/>
        <end position="204"/>
    </location>
</feature>
<reference evidence="3" key="2">
    <citation type="submission" date="2024-06" db="EMBL/GenBank/DDBJ databases">
        <authorList>
            <person name="Petrova K.O."/>
            <person name="Toshchakov S.V."/>
            <person name="Boltjanskaja Y.V."/>
            <person name="Kevbrin V."/>
        </authorList>
    </citation>
    <scope>NUCLEOTIDE SEQUENCE</scope>
    <source>
        <strain evidence="3">Z-910T</strain>
    </source>
</reference>
<evidence type="ECO:0000256" key="1">
    <source>
        <dbReference type="SAM" id="Phobius"/>
    </source>
</evidence>
<feature type="transmembrane region" description="Helical" evidence="1">
    <location>
        <begin position="136"/>
        <end position="154"/>
    </location>
</feature>
<dbReference type="CDD" id="cd03392">
    <property type="entry name" value="PAP2_like_2"/>
    <property type="match status" value="1"/>
</dbReference>
<dbReference type="AlphaFoldDB" id="A0AAU7VJY5"/>
<keyword evidence="1" id="KW-0812">Transmembrane</keyword>
<keyword evidence="1" id="KW-1133">Transmembrane helix</keyword>
<evidence type="ECO:0000313" key="3">
    <source>
        <dbReference type="EMBL" id="XBX74142.1"/>
    </source>
</evidence>
<gene>
    <name evidence="3" type="ORF">PRVXT_002168</name>
</gene>
<dbReference type="RefSeq" id="WP_350342900.1">
    <property type="nucleotide sequence ID" value="NZ_CP158367.1"/>
</dbReference>
<dbReference type="InterPro" id="IPR036938">
    <property type="entry name" value="PAP2/HPO_sf"/>
</dbReference>
<dbReference type="SMART" id="SM00014">
    <property type="entry name" value="acidPPc"/>
    <property type="match status" value="1"/>
</dbReference>
<proteinExistence type="predicted"/>